<gene>
    <name evidence="7" type="ORF">EI77_03986</name>
</gene>
<feature type="domain" description="RNA polymerase sigma factor 70 region 4 type 2" evidence="6">
    <location>
        <begin position="116"/>
        <end position="168"/>
    </location>
</feature>
<evidence type="ECO:0000256" key="1">
    <source>
        <dbReference type="ARBA" id="ARBA00010641"/>
    </source>
</evidence>
<keyword evidence="8" id="KW-1185">Reference proteome</keyword>
<dbReference type="InterPro" id="IPR014331">
    <property type="entry name" value="RNA_pol_sigma70_ECF_RHOBA"/>
</dbReference>
<evidence type="ECO:0000256" key="4">
    <source>
        <dbReference type="ARBA" id="ARBA00023163"/>
    </source>
</evidence>
<reference evidence="7 8" key="1">
    <citation type="submission" date="2019-03" db="EMBL/GenBank/DDBJ databases">
        <title>Genomic Encyclopedia of Archaeal and Bacterial Type Strains, Phase II (KMG-II): from individual species to whole genera.</title>
        <authorList>
            <person name="Goeker M."/>
        </authorList>
    </citation>
    <scope>NUCLEOTIDE SEQUENCE [LARGE SCALE GENOMIC DNA]</scope>
    <source>
        <strain evidence="7 8">ATCC 25309</strain>
    </source>
</reference>
<dbReference type="GO" id="GO:0003677">
    <property type="term" value="F:DNA binding"/>
    <property type="evidence" value="ECO:0007669"/>
    <property type="project" value="InterPro"/>
</dbReference>
<dbReference type="Proteomes" id="UP000295662">
    <property type="component" value="Unassembled WGS sequence"/>
</dbReference>
<accession>A0A4R7RLA7</accession>
<dbReference type="InterPro" id="IPR036388">
    <property type="entry name" value="WH-like_DNA-bd_sf"/>
</dbReference>
<evidence type="ECO:0000256" key="2">
    <source>
        <dbReference type="ARBA" id="ARBA00023015"/>
    </source>
</evidence>
<dbReference type="Gene3D" id="1.10.10.10">
    <property type="entry name" value="Winged helix-like DNA-binding domain superfamily/Winged helix DNA-binding domain"/>
    <property type="match status" value="1"/>
</dbReference>
<name>A0A4R7RLA7_9BACT</name>
<evidence type="ECO:0000259" key="6">
    <source>
        <dbReference type="Pfam" id="PF08281"/>
    </source>
</evidence>
<proteinExistence type="inferred from homology"/>
<keyword evidence="2" id="KW-0805">Transcription regulation</keyword>
<dbReference type="RefSeq" id="WP_208300421.1">
    <property type="nucleotide sequence ID" value="NZ_SOCA01000010.1"/>
</dbReference>
<dbReference type="GO" id="GO:0016987">
    <property type="term" value="F:sigma factor activity"/>
    <property type="evidence" value="ECO:0007669"/>
    <property type="project" value="UniProtKB-KW"/>
</dbReference>
<dbReference type="PANTHER" id="PTHR43133">
    <property type="entry name" value="RNA POLYMERASE ECF-TYPE SIGMA FACTO"/>
    <property type="match status" value="1"/>
</dbReference>
<dbReference type="Gene3D" id="1.10.1740.10">
    <property type="match status" value="1"/>
</dbReference>
<keyword evidence="4" id="KW-0804">Transcription</keyword>
<dbReference type="InterPro" id="IPR013249">
    <property type="entry name" value="RNA_pol_sigma70_r4_t2"/>
</dbReference>
<dbReference type="InterPro" id="IPR013325">
    <property type="entry name" value="RNA_pol_sigma_r2"/>
</dbReference>
<evidence type="ECO:0000313" key="8">
    <source>
        <dbReference type="Proteomes" id="UP000295662"/>
    </source>
</evidence>
<dbReference type="Pfam" id="PF04542">
    <property type="entry name" value="Sigma70_r2"/>
    <property type="match status" value="1"/>
</dbReference>
<dbReference type="NCBIfam" id="TIGR02989">
    <property type="entry name" value="Sig-70_gvs1"/>
    <property type="match status" value="1"/>
</dbReference>
<dbReference type="InterPro" id="IPR013324">
    <property type="entry name" value="RNA_pol_sigma_r3/r4-like"/>
</dbReference>
<dbReference type="NCBIfam" id="TIGR02937">
    <property type="entry name" value="sigma70-ECF"/>
    <property type="match status" value="1"/>
</dbReference>
<dbReference type="InterPro" id="IPR007627">
    <property type="entry name" value="RNA_pol_sigma70_r2"/>
</dbReference>
<feature type="domain" description="RNA polymerase sigma-70 region 2" evidence="5">
    <location>
        <begin position="20"/>
        <end position="87"/>
    </location>
</feature>
<organism evidence="7 8">
    <name type="scientific">Prosthecobacter fusiformis</name>
    <dbReference type="NCBI Taxonomy" id="48464"/>
    <lineage>
        <taxon>Bacteria</taxon>
        <taxon>Pseudomonadati</taxon>
        <taxon>Verrucomicrobiota</taxon>
        <taxon>Verrucomicrobiia</taxon>
        <taxon>Verrucomicrobiales</taxon>
        <taxon>Verrucomicrobiaceae</taxon>
        <taxon>Prosthecobacter</taxon>
    </lineage>
</organism>
<keyword evidence="3" id="KW-0731">Sigma factor</keyword>
<evidence type="ECO:0000259" key="5">
    <source>
        <dbReference type="Pfam" id="PF04542"/>
    </source>
</evidence>
<evidence type="ECO:0000256" key="3">
    <source>
        <dbReference type="ARBA" id="ARBA00023082"/>
    </source>
</evidence>
<dbReference type="SUPFAM" id="SSF88946">
    <property type="entry name" value="Sigma2 domain of RNA polymerase sigma factors"/>
    <property type="match status" value="1"/>
</dbReference>
<evidence type="ECO:0000313" key="7">
    <source>
        <dbReference type="EMBL" id="TDU64536.1"/>
    </source>
</evidence>
<comment type="similarity">
    <text evidence="1">Belongs to the sigma-70 factor family. ECF subfamily.</text>
</comment>
<dbReference type="SUPFAM" id="SSF88659">
    <property type="entry name" value="Sigma3 and sigma4 domains of RNA polymerase sigma factors"/>
    <property type="match status" value="1"/>
</dbReference>
<dbReference type="InterPro" id="IPR014284">
    <property type="entry name" value="RNA_pol_sigma-70_dom"/>
</dbReference>
<protein>
    <submittedName>
        <fullName evidence="7">RNA polymerase sigma-70 factor (ECF subfamily)</fullName>
    </submittedName>
</protein>
<sequence length="183" mass="21005">MPIIEPVMPAPDPNEAFLRLWTHHEPELRAFVRSCVPRAQEVDEVMQEVSLVAWRKFASLEDPALFPRWACLIARYEILMARRRNARDRLLLDDDIIERLAEEGAEEMSLRHHQLNALDDCIDKLPSERRELALAAYAVGTSMKALAARLGRSEGSLYQLLARIRLDLLRCVERSLAQEAHTP</sequence>
<dbReference type="Pfam" id="PF08281">
    <property type="entry name" value="Sigma70_r4_2"/>
    <property type="match status" value="1"/>
</dbReference>
<dbReference type="AlphaFoldDB" id="A0A4R7RLA7"/>
<dbReference type="InterPro" id="IPR039425">
    <property type="entry name" value="RNA_pol_sigma-70-like"/>
</dbReference>
<dbReference type="EMBL" id="SOCA01000010">
    <property type="protein sequence ID" value="TDU64536.1"/>
    <property type="molecule type" value="Genomic_DNA"/>
</dbReference>
<dbReference type="PANTHER" id="PTHR43133:SF51">
    <property type="entry name" value="RNA POLYMERASE SIGMA FACTOR"/>
    <property type="match status" value="1"/>
</dbReference>
<dbReference type="GO" id="GO:0006352">
    <property type="term" value="P:DNA-templated transcription initiation"/>
    <property type="evidence" value="ECO:0007669"/>
    <property type="project" value="InterPro"/>
</dbReference>
<comment type="caution">
    <text evidence="7">The sequence shown here is derived from an EMBL/GenBank/DDBJ whole genome shotgun (WGS) entry which is preliminary data.</text>
</comment>